<feature type="non-terminal residue" evidence="2">
    <location>
        <position position="1"/>
    </location>
</feature>
<evidence type="ECO:0000256" key="1">
    <source>
        <dbReference type="SAM" id="Phobius"/>
    </source>
</evidence>
<dbReference type="PANTHER" id="PTHR33116">
    <property type="entry name" value="REVERSE TRANSCRIPTASE ZINC-BINDING DOMAIN-CONTAINING PROTEIN-RELATED-RELATED"/>
    <property type="match status" value="1"/>
</dbReference>
<proteinExistence type="predicted"/>
<keyword evidence="3" id="KW-1185">Reference proteome</keyword>
<feature type="transmembrane region" description="Helical" evidence="1">
    <location>
        <begin position="163"/>
        <end position="188"/>
    </location>
</feature>
<reference evidence="2 3" key="1">
    <citation type="journal article" date="2019" name="Genome Biol. Evol.">
        <title>Insights into the evolution of the New World diploid cottons (Gossypium, subgenus Houzingenia) based on genome sequencing.</title>
        <authorList>
            <person name="Grover C.E."/>
            <person name="Arick M.A. 2nd"/>
            <person name="Thrash A."/>
            <person name="Conover J.L."/>
            <person name="Sanders W.S."/>
            <person name="Peterson D.G."/>
            <person name="Frelichowski J.E."/>
            <person name="Scheffler J.A."/>
            <person name="Scheffler B.E."/>
            <person name="Wendel J.F."/>
        </authorList>
    </citation>
    <scope>NUCLEOTIDE SEQUENCE [LARGE SCALE GENOMIC DNA]</scope>
    <source>
        <strain evidence="2">8</strain>
        <tissue evidence="2">Leaf</tissue>
    </source>
</reference>
<name>A0A7J9DVB7_9ROSI</name>
<protein>
    <recommendedName>
        <fullName evidence="4">Reverse transcriptase zinc-binding domain-containing protein</fullName>
    </recommendedName>
</protein>
<dbReference type="Proteomes" id="UP000593568">
    <property type="component" value="Unassembled WGS sequence"/>
</dbReference>
<evidence type="ECO:0000313" key="3">
    <source>
        <dbReference type="Proteomes" id="UP000593568"/>
    </source>
</evidence>
<keyword evidence="1" id="KW-1133">Transmembrane helix</keyword>
<accession>A0A7J9DVB7</accession>
<evidence type="ECO:0008006" key="4">
    <source>
        <dbReference type="Google" id="ProtNLM"/>
    </source>
</evidence>
<dbReference type="AlphaFoldDB" id="A0A7J9DVB7"/>
<sequence length="572" mass="66606">MGLNLNFRMLNNEKTLKLEEPFSLEEIKEAANLFGEFFVQDCSKGIVSKVKGDSRNGAGLIHSVKKEGSRGYLIFKLHFSKPYDCVWWDFLELVLFKMGFGVKWRGWMMECISTMREAVILNGSTTNEFRLYRGLQVNPKRIATWESIVDRVRKKLSSWMSRSLSWAGKVVLINVVLSSLSIFFMSLFNAPVTIIKKINKIRRNFLWGNTKGKNKMAKVDWNIVCKPKVKGGAGVVNLGVKNKALLAKWSWRFAFEKEALWRKVILVKYGSKVQRWHFKTTNPKDMSSVWKGIVENFKDVVMPKWMGVESFYWWIRNGRTVLFGIDIWCGLCRDDWNEFFTRSLLGREEVMRRELAERVSGMVLIPDMEDKLCWANDKNEEFLVKKCSELLILDRGVDINFACDKFWKLKVPPRVRSFLWLLTIDRIPSKDFLVKIGVNLHDISNQVDCFEDFFALCNKVKMVGISKSFWLILISTACWTIWLARNGLVFESRRVSMENLIFQSKMRALLWIRSIYNEVMLQDNFWWICLNKCRIDTIISNSAASFLRPTPHGWLKFNVCGVAKEDRAGYGG</sequence>
<dbReference type="PANTHER" id="PTHR33116:SF75">
    <property type="entry name" value="RIBONUCLEASE H PROTEIN"/>
    <property type="match status" value="1"/>
</dbReference>
<evidence type="ECO:0000313" key="2">
    <source>
        <dbReference type="EMBL" id="MBA0764641.1"/>
    </source>
</evidence>
<gene>
    <name evidence="2" type="ORF">Gotri_013968</name>
</gene>
<dbReference type="EMBL" id="JABEZW010000005">
    <property type="protein sequence ID" value="MBA0764641.1"/>
    <property type="molecule type" value="Genomic_DNA"/>
</dbReference>
<keyword evidence="1" id="KW-0472">Membrane</keyword>
<comment type="caution">
    <text evidence="2">The sequence shown here is derived from an EMBL/GenBank/DDBJ whole genome shotgun (WGS) entry which is preliminary data.</text>
</comment>
<organism evidence="2 3">
    <name type="scientific">Gossypium trilobum</name>
    <dbReference type="NCBI Taxonomy" id="34281"/>
    <lineage>
        <taxon>Eukaryota</taxon>
        <taxon>Viridiplantae</taxon>
        <taxon>Streptophyta</taxon>
        <taxon>Embryophyta</taxon>
        <taxon>Tracheophyta</taxon>
        <taxon>Spermatophyta</taxon>
        <taxon>Magnoliopsida</taxon>
        <taxon>eudicotyledons</taxon>
        <taxon>Gunneridae</taxon>
        <taxon>Pentapetalae</taxon>
        <taxon>rosids</taxon>
        <taxon>malvids</taxon>
        <taxon>Malvales</taxon>
        <taxon>Malvaceae</taxon>
        <taxon>Malvoideae</taxon>
        <taxon>Gossypium</taxon>
    </lineage>
</organism>
<keyword evidence="1" id="KW-0812">Transmembrane</keyword>
<feature type="transmembrane region" description="Helical" evidence="1">
    <location>
        <begin position="468"/>
        <end position="484"/>
    </location>
</feature>